<organism evidence="1 2">
    <name type="scientific">Batillaria attramentaria</name>
    <dbReference type="NCBI Taxonomy" id="370345"/>
    <lineage>
        <taxon>Eukaryota</taxon>
        <taxon>Metazoa</taxon>
        <taxon>Spiralia</taxon>
        <taxon>Lophotrochozoa</taxon>
        <taxon>Mollusca</taxon>
        <taxon>Gastropoda</taxon>
        <taxon>Caenogastropoda</taxon>
        <taxon>Sorbeoconcha</taxon>
        <taxon>Cerithioidea</taxon>
        <taxon>Batillariidae</taxon>
        <taxon>Batillaria</taxon>
    </lineage>
</organism>
<proteinExistence type="predicted"/>
<keyword evidence="2" id="KW-1185">Reference proteome</keyword>
<accession>A0ABD0L4F0</accession>
<comment type="caution">
    <text evidence="1">The sequence shown here is derived from an EMBL/GenBank/DDBJ whole genome shotgun (WGS) entry which is preliminary data.</text>
</comment>
<evidence type="ECO:0000313" key="2">
    <source>
        <dbReference type="Proteomes" id="UP001519460"/>
    </source>
</evidence>
<evidence type="ECO:0000313" key="1">
    <source>
        <dbReference type="EMBL" id="KAK7494282.1"/>
    </source>
</evidence>
<dbReference type="AlphaFoldDB" id="A0ABD0L4F0"/>
<dbReference type="EMBL" id="JACVVK020000084">
    <property type="protein sequence ID" value="KAK7494282.1"/>
    <property type="molecule type" value="Genomic_DNA"/>
</dbReference>
<gene>
    <name evidence="1" type="ORF">BaRGS_00014385</name>
</gene>
<dbReference type="Proteomes" id="UP001519460">
    <property type="component" value="Unassembled WGS sequence"/>
</dbReference>
<feature type="non-terminal residue" evidence="1">
    <location>
        <position position="83"/>
    </location>
</feature>
<protein>
    <submittedName>
        <fullName evidence="1">Uncharacterized protein</fullName>
    </submittedName>
</protein>
<reference evidence="1 2" key="1">
    <citation type="journal article" date="2023" name="Sci. Data">
        <title>Genome assembly of the Korean intertidal mud-creeper Batillaria attramentaria.</title>
        <authorList>
            <person name="Patra A.K."/>
            <person name="Ho P.T."/>
            <person name="Jun S."/>
            <person name="Lee S.J."/>
            <person name="Kim Y."/>
            <person name="Won Y.J."/>
        </authorList>
    </citation>
    <scope>NUCLEOTIDE SEQUENCE [LARGE SCALE GENOMIC DNA]</scope>
    <source>
        <strain evidence="1">Wonlab-2016</strain>
    </source>
</reference>
<name>A0ABD0L4F0_9CAEN</name>
<sequence>MNNTRFSNNSALLRAQGCLLSPNPVWCRMAPYTYRFVNRDQQRRRISLALPWQLAISPLTNPSLLITREIESFVCNSAEDLKG</sequence>